<dbReference type="Pfam" id="PF05794">
    <property type="entry name" value="Tcp11"/>
    <property type="match status" value="1"/>
</dbReference>
<comment type="similarity">
    <text evidence="1">Belongs to the TCP11 family.</text>
</comment>
<feature type="region of interest" description="Disordered" evidence="3">
    <location>
        <begin position="1"/>
        <end position="80"/>
    </location>
</feature>
<reference evidence="4" key="1">
    <citation type="submission" date="2020-03" db="EMBL/GenBank/DDBJ databases">
        <title>Castanea mollissima Vanexum genome sequencing.</title>
        <authorList>
            <person name="Staton M."/>
        </authorList>
    </citation>
    <scope>NUCLEOTIDE SEQUENCE</scope>
    <source>
        <tissue evidence="4">Leaf</tissue>
    </source>
</reference>
<organism evidence="4 5">
    <name type="scientific">Castanea mollissima</name>
    <name type="common">Chinese chestnut</name>
    <dbReference type="NCBI Taxonomy" id="60419"/>
    <lineage>
        <taxon>Eukaryota</taxon>
        <taxon>Viridiplantae</taxon>
        <taxon>Streptophyta</taxon>
        <taxon>Embryophyta</taxon>
        <taxon>Tracheophyta</taxon>
        <taxon>Spermatophyta</taxon>
        <taxon>Magnoliopsida</taxon>
        <taxon>eudicotyledons</taxon>
        <taxon>Gunneridae</taxon>
        <taxon>Pentapetalae</taxon>
        <taxon>rosids</taxon>
        <taxon>fabids</taxon>
        <taxon>Fagales</taxon>
        <taxon>Fagaceae</taxon>
        <taxon>Castanea</taxon>
    </lineage>
</organism>
<dbReference type="EMBL" id="JRKL02002415">
    <property type="protein sequence ID" value="KAF3959058.1"/>
    <property type="molecule type" value="Genomic_DNA"/>
</dbReference>
<accession>A0A8J4QUL6</accession>
<dbReference type="InterPro" id="IPR008862">
    <property type="entry name" value="Tcp11"/>
</dbReference>
<dbReference type="PANTHER" id="PTHR12832">
    <property type="entry name" value="TESTIS-SPECIFIC PROTEIN PBS13 T-COMPLEX 11"/>
    <property type="match status" value="1"/>
</dbReference>
<comment type="caution">
    <text evidence="4">The sequence shown here is derived from an EMBL/GenBank/DDBJ whole genome shotgun (WGS) entry which is preliminary data.</text>
</comment>
<feature type="coiled-coil region" evidence="2">
    <location>
        <begin position="226"/>
        <end position="296"/>
    </location>
</feature>
<dbReference type="GO" id="GO:0007165">
    <property type="term" value="P:signal transduction"/>
    <property type="evidence" value="ECO:0007669"/>
    <property type="project" value="TreeGrafter"/>
</dbReference>
<evidence type="ECO:0000256" key="3">
    <source>
        <dbReference type="SAM" id="MobiDB-lite"/>
    </source>
</evidence>
<feature type="region of interest" description="Disordered" evidence="3">
    <location>
        <begin position="100"/>
        <end position="124"/>
    </location>
</feature>
<name>A0A8J4QUL6_9ROSI</name>
<feature type="compositionally biased region" description="Pro residues" evidence="3">
    <location>
        <begin position="13"/>
        <end position="23"/>
    </location>
</feature>
<evidence type="ECO:0000256" key="1">
    <source>
        <dbReference type="ARBA" id="ARBA00010954"/>
    </source>
</evidence>
<evidence type="ECO:0000256" key="2">
    <source>
        <dbReference type="SAM" id="Coils"/>
    </source>
</evidence>
<dbReference type="OrthoDB" id="276323at2759"/>
<sequence length="1235" mass="138415">MMAGGVESWSPSPSSPSPSPSPPEGRGEGKVVVIGGATVMDFPLDDDSGATSFSPSSSPKLPRRLRRRLSESKSPQNFTVEDIEAKLRDADLRRQQYYEKLSSKARAKPRSPSRSSSNEEDLGQRLEAKLQAAEQKRLSILAKAQTRLAKLDELRQAAKTGVQMRFEKEREKLGTKVESRVQQAEVNRMLILKAYRQRRATLKERSSQSLLRRMARDSKYKERVRAAIQQKRAAAETKRLDLLEAEKKRARARMLQVRRVAKSVTHQREVERRRMKDQLEDRLQRAKRQRAEYLRQRGRLNNPVHTKWNRMHRQADHLSRKLAWCWRRFLKLRRTTLALAKAYDALKINEQSVKSVPFDQLAVLIESSATLQTVKALVDRFESRLKVSRAVSSADHAMLDNIDHLLKRVASPKKRATPRTSMRSRDVKKGGSVREAARSPEKLSRYPVRLVLCAYMILGHPDAVFSGQGERETALTKSAEEFIREFELLVKIILEGPMQSSDEESDFGLQKRWTFRSQLAAFDKAWCSYLNCFVVWKVKDAQLLEDDLVRAACQLELSMIQTCKLTPEGESGALTHDMKAIQKQVTEDQKLLREKVKHLSGDAGIERMEFALSETRSKYFQAKENGSPVGSPITRFITPSPPSSSAGPSFPSSDNRSNLIEGVEKPSRVVRSLFKEDDISPVKGFDVSTHSSSLDGQLGSSGKKVITENELIVNEFLHKQRYASSDSPSVTNEDQESFKAKIRATMENAFWDGIIESMKQDDPDYDRVIQLMREVREELCEMAPQSWKQEITDAFDIEVLSQVLKSGNLDIDYLGRILEFALVTLQKLSAPAGDDEMKANHQKLLNELFEICHTTNESRYSCVIAMIKGLRFVLEQIQVLKQDISKARLRIMEPLLKGPAGLDYLKNAFANRYGSPSEASTSLPLTLRWLSSLLDCKDQEWEEHTNSLAALMSNENSTHGFLPSTTLRTGGNFPVKTNGSLADKSTGNQQPECKGGKVDLLVRLGLLKLVNGVVGLSQEALPETFMHNLLRLRSVQAQIQKIIVISTSILICRQTLLSEKVIASPADMESIVSKCTEQLLDLLDRVEDAGIEQIVEIISVFSEHGDEVVDTEKLQSRRVVMARMLAKSLQAGDPVFERVSRAVYLATRGVVLGGSGPRGIKLAETALRQVGAAVLTKRVVEASEVLVVAATVSVSVHEPWNIGSICLRHEGISHGEESIYGGVEIQDPSGTHTSG</sequence>
<keyword evidence="2" id="KW-0175">Coiled coil</keyword>
<keyword evidence="5" id="KW-1185">Reference proteome</keyword>
<feature type="compositionally biased region" description="Low complexity" evidence="3">
    <location>
        <begin position="643"/>
        <end position="653"/>
    </location>
</feature>
<dbReference type="AlphaFoldDB" id="A0A8J4QUL6"/>
<gene>
    <name evidence="4" type="ORF">CMV_016095</name>
</gene>
<feature type="region of interest" description="Disordered" evidence="3">
    <location>
        <begin position="623"/>
        <end position="662"/>
    </location>
</feature>
<feature type="region of interest" description="Disordered" evidence="3">
    <location>
        <begin position="411"/>
        <end position="438"/>
    </location>
</feature>
<evidence type="ECO:0000313" key="4">
    <source>
        <dbReference type="EMBL" id="KAF3959058.1"/>
    </source>
</evidence>
<evidence type="ECO:0000313" key="5">
    <source>
        <dbReference type="Proteomes" id="UP000737018"/>
    </source>
</evidence>
<dbReference type="Proteomes" id="UP000737018">
    <property type="component" value="Unassembled WGS sequence"/>
</dbReference>
<protein>
    <recommendedName>
        <fullName evidence="6">T-complex protein 11</fullName>
    </recommendedName>
</protein>
<dbReference type="PANTHER" id="PTHR12832:SF34">
    <property type="entry name" value="T-COMPLEX PROTEIN 11"/>
    <property type="match status" value="1"/>
</dbReference>
<evidence type="ECO:0008006" key="6">
    <source>
        <dbReference type="Google" id="ProtNLM"/>
    </source>
</evidence>
<proteinExistence type="inferred from homology"/>